<keyword evidence="4" id="KW-0238">DNA-binding</keyword>
<evidence type="ECO:0000313" key="9">
    <source>
        <dbReference type="EMBL" id="KAG2484296.1"/>
    </source>
</evidence>
<dbReference type="InterPro" id="IPR004365">
    <property type="entry name" value="NA-bd_OB_tRNA"/>
</dbReference>
<dbReference type="SUPFAM" id="SSF50249">
    <property type="entry name" value="Nucleic acid-binding proteins"/>
    <property type="match status" value="1"/>
</dbReference>
<evidence type="ECO:0000256" key="3">
    <source>
        <dbReference type="ARBA" id="ARBA00022705"/>
    </source>
</evidence>
<dbReference type="GO" id="GO:0000781">
    <property type="term" value="C:chromosome, telomeric region"/>
    <property type="evidence" value="ECO:0007669"/>
    <property type="project" value="TreeGrafter"/>
</dbReference>
<dbReference type="PIRSF" id="PIRSF036949">
    <property type="entry name" value="RPA32"/>
    <property type="match status" value="1"/>
</dbReference>
<dbReference type="GO" id="GO:0006289">
    <property type="term" value="P:nucleotide-excision repair"/>
    <property type="evidence" value="ECO:0007669"/>
    <property type="project" value="TreeGrafter"/>
</dbReference>
<feature type="domain" description="OB" evidence="7">
    <location>
        <begin position="78"/>
        <end position="146"/>
    </location>
</feature>
<proteinExistence type="inferred from homology"/>
<dbReference type="InterPro" id="IPR036388">
    <property type="entry name" value="WH-like_DNA-bd_sf"/>
</dbReference>
<dbReference type="GO" id="GO:0003697">
    <property type="term" value="F:single-stranded DNA binding"/>
    <property type="evidence" value="ECO:0007669"/>
    <property type="project" value="TreeGrafter"/>
</dbReference>
<name>A0A835XL81_9CHLO</name>
<dbReference type="GO" id="GO:0035861">
    <property type="term" value="C:site of double-strand break"/>
    <property type="evidence" value="ECO:0007669"/>
    <property type="project" value="TreeGrafter"/>
</dbReference>
<evidence type="ECO:0000256" key="6">
    <source>
        <dbReference type="SAM" id="MobiDB-lite"/>
    </source>
</evidence>
<evidence type="ECO:0000259" key="8">
    <source>
        <dbReference type="Pfam" id="PF08784"/>
    </source>
</evidence>
<dbReference type="InterPro" id="IPR014646">
    <property type="entry name" value="Rfa2/RPA32"/>
</dbReference>
<dbReference type="GO" id="GO:0000724">
    <property type="term" value="P:double-strand break repair via homologous recombination"/>
    <property type="evidence" value="ECO:0007669"/>
    <property type="project" value="TreeGrafter"/>
</dbReference>
<dbReference type="PANTHER" id="PTHR13989">
    <property type="entry name" value="REPLICATION PROTEIN A-RELATED"/>
    <property type="match status" value="1"/>
</dbReference>
<keyword evidence="3" id="KW-0235">DNA replication</keyword>
<feature type="region of interest" description="Disordered" evidence="6">
    <location>
        <begin position="17"/>
        <end position="44"/>
    </location>
</feature>
<organism evidence="9 10">
    <name type="scientific">Edaphochlamys debaryana</name>
    <dbReference type="NCBI Taxonomy" id="47281"/>
    <lineage>
        <taxon>Eukaryota</taxon>
        <taxon>Viridiplantae</taxon>
        <taxon>Chlorophyta</taxon>
        <taxon>core chlorophytes</taxon>
        <taxon>Chlorophyceae</taxon>
        <taxon>CS clade</taxon>
        <taxon>Chlamydomonadales</taxon>
        <taxon>Chlamydomonadales incertae sedis</taxon>
        <taxon>Edaphochlamys</taxon>
    </lineage>
</organism>
<gene>
    <name evidence="9" type="ORF">HYH03_016842</name>
</gene>
<dbReference type="Pfam" id="PF08784">
    <property type="entry name" value="RPA_C"/>
    <property type="match status" value="1"/>
</dbReference>
<evidence type="ECO:0000313" key="10">
    <source>
        <dbReference type="Proteomes" id="UP000612055"/>
    </source>
</evidence>
<comment type="similarity">
    <text evidence="2">Belongs to the replication factor A protein 2 family.</text>
</comment>
<protein>
    <submittedName>
        <fullName evidence="9">Uncharacterized protein</fullName>
    </submittedName>
</protein>
<accession>A0A835XL81</accession>
<dbReference type="InterPro" id="IPR040260">
    <property type="entry name" value="RFA2-like"/>
</dbReference>
<feature type="compositionally biased region" description="Gly residues" evidence="6">
    <location>
        <begin position="30"/>
        <end position="41"/>
    </location>
</feature>
<dbReference type="InterPro" id="IPR014892">
    <property type="entry name" value="RPA_C"/>
</dbReference>
<evidence type="ECO:0000256" key="4">
    <source>
        <dbReference type="ARBA" id="ARBA00023125"/>
    </source>
</evidence>
<feature type="domain" description="Replication protein A C-terminal" evidence="8">
    <location>
        <begin position="170"/>
        <end position="284"/>
    </location>
</feature>
<keyword evidence="5" id="KW-0539">Nucleus</keyword>
<dbReference type="Proteomes" id="UP000612055">
    <property type="component" value="Unassembled WGS sequence"/>
</dbReference>
<evidence type="ECO:0000256" key="1">
    <source>
        <dbReference type="ARBA" id="ARBA00004123"/>
    </source>
</evidence>
<dbReference type="GO" id="GO:0005662">
    <property type="term" value="C:DNA replication factor A complex"/>
    <property type="evidence" value="ECO:0007669"/>
    <property type="project" value="TreeGrafter"/>
</dbReference>
<keyword evidence="10" id="KW-1185">Reference proteome</keyword>
<comment type="subcellular location">
    <subcellularLocation>
        <location evidence="1">Nucleus</location>
    </subcellularLocation>
</comment>
<evidence type="ECO:0000259" key="7">
    <source>
        <dbReference type="Pfam" id="PF01336"/>
    </source>
</evidence>
<dbReference type="OrthoDB" id="25571at2759"/>
<dbReference type="PANTHER" id="PTHR13989:SF16">
    <property type="entry name" value="REPLICATION PROTEIN A2"/>
    <property type="match status" value="1"/>
</dbReference>
<dbReference type="InterPro" id="IPR012340">
    <property type="entry name" value="NA-bd_OB-fold"/>
</dbReference>
<evidence type="ECO:0000256" key="5">
    <source>
        <dbReference type="ARBA" id="ARBA00023242"/>
    </source>
</evidence>
<dbReference type="EMBL" id="JAEHOE010000152">
    <property type="protein sequence ID" value="KAG2484296.1"/>
    <property type="molecule type" value="Genomic_DNA"/>
</dbReference>
<reference evidence="9" key="1">
    <citation type="journal article" date="2020" name="bioRxiv">
        <title>Comparative genomics of Chlamydomonas.</title>
        <authorList>
            <person name="Craig R.J."/>
            <person name="Hasan A.R."/>
            <person name="Ness R.W."/>
            <person name="Keightley P.D."/>
        </authorList>
    </citation>
    <scope>NUCLEOTIDE SEQUENCE</scope>
    <source>
        <strain evidence="9">CCAP 11/70</strain>
    </source>
</reference>
<dbReference type="Gene3D" id="1.10.10.10">
    <property type="entry name" value="Winged helix-like DNA-binding domain superfamily/Winged helix DNA-binding domain"/>
    <property type="match status" value="1"/>
</dbReference>
<sequence>MNFGAYGGDHGASQFGGGGFMASPAPGHGNQYGGGGGGGGKSKNAQSLRAFTIRHLLKETASADDDSFRADGHDIGTVTVVGRVTHFQEQATRVSLQVNDGTGSVEVTSWLDGQDTPGQKRLDWQVGRYVRVYGNLKLFDRKPSITGFCVKAITDHNEVTYHFLQAVMQHLHLTKGAPPQGAPAPAPGMGMAGPAKTPGGYGAPAAGGYGAPFAAAPAARGGDLHSDLKAVFNLPHALNAPNGLSVEQAIAELQRMGRNVSAAEVMAACEFLAAEGVVYSTCNDTTFKSTGS</sequence>
<dbReference type="CDD" id="cd04478">
    <property type="entry name" value="RPA2_DBD_D"/>
    <property type="match status" value="1"/>
</dbReference>
<dbReference type="Pfam" id="PF01336">
    <property type="entry name" value="tRNA_anti-codon"/>
    <property type="match status" value="1"/>
</dbReference>
<dbReference type="Gene3D" id="2.40.50.140">
    <property type="entry name" value="Nucleic acid-binding proteins"/>
    <property type="match status" value="1"/>
</dbReference>
<dbReference type="AlphaFoldDB" id="A0A835XL81"/>
<comment type="caution">
    <text evidence="9">The sequence shown here is derived from an EMBL/GenBank/DDBJ whole genome shotgun (WGS) entry which is preliminary data.</text>
</comment>
<dbReference type="GO" id="GO:0006260">
    <property type="term" value="P:DNA replication"/>
    <property type="evidence" value="ECO:0007669"/>
    <property type="project" value="UniProtKB-KW"/>
</dbReference>
<evidence type="ECO:0000256" key="2">
    <source>
        <dbReference type="ARBA" id="ARBA00007815"/>
    </source>
</evidence>